<evidence type="ECO:0000256" key="9">
    <source>
        <dbReference type="ARBA" id="ARBA00049563"/>
    </source>
</evidence>
<dbReference type="SUPFAM" id="SSF52540">
    <property type="entry name" value="P-loop containing nucleoside triphosphate hydrolases"/>
    <property type="match status" value="1"/>
</dbReference>
<dbReference type="InterPro" id="IPR039657">
    <property type="entry name" value="Dimethylallyltransferase"/>
</dbReference>
<comment type="function">
    <text evidence="2 10 12">Catalyzes the transfer of a dimethylallyl group onto the adenine at position 37 in tRNAs that read codons beginning with uridine, leading to the formation of N6-(dimethylallyl)adenosine (i(6)A).</text>
</comment>
<evidence type="ECO:0000256" key="1">
    <source>
        <dbReference type="ARBA" id="ARBA00001946"/>
    </source>
</evidence>
<feature type="site" description="Interaction with substrate tRNA" evidence="10">
    <location>
        <position position="149"/>
    </location>
</feature>
<feature type="binding site" evidence="10">
    <location>
        <begin position="38"/>
        <end position="43"/>
    </location>
    <ligand>
        <name>substrate</name>
    </ligand>
</feature>
<organism evidence="15 16">
    <name type="scientific">Variovorax paradoxus</name>
    <dbReference type="NCBI Taxonomy" id="34073"/>
    <lineage>
        <taxon>Bacteria</taxon>
        <taxon>Pseudomonadati</taxon>
        <taxon>Pseudomonadota</taxon>
        <taxon>Betaproteobacteria</taxon>
        <taxon>Burkholderiales</taxon>
        <taxon>Comamonadaceae</taxon>
        <taxon>Variovorax</taxon>
    </lineage>
</organism>
<dbReference type="Gene3D" id="3.40.50.300">
    <property type="entry name" value="P-loop containing nucleotide triphosphate hydrolases"/>
    <property type="match status" value="1"/>
</dbReference>
<dbReference type="GO" id="GO:0006400">
    <property type="term" value="P:tRNA modification"/>
    <property type="evidence" value="ECO:0007669"/>
    <property type="project" value="TreeGrafter"/>
</dbReference>
<name>A0AA91DR50_VARPD</name>
<dbReference type="PANTHER" id="PTHR11088">
    <property type="entry name" value="TRNA DIMETHYLALLYLTRANSFERASE"/>
    <property type="match status" value="1"/>
</dbReference>
<dbReference type="GO" id="GO:0005524">
    <property type="term" value="F:ATP binding"/>
    <property type="evidence" value="ECO:0007669"/>
    <property type="project" value="UniProtKB-UniRule"/>
</dbReference>
<evidence type="ECO:0000256" key="7">
    <source>
        <dbReference type="ARBA" id="ARBA00022840"/>
    </source>
</evidence>
<dbReference type="FunFam" id="1.10.20.140:FF:000001">
    <property type="entry name" value="tRNA dimethylallyltransferase"/>
    <property type="match status" value="1"/>
</dbReference>
<dbReference type="PANTHER" id="PTHR11088:SF60">
    <property type="entry name" value="TRNA DIMETHYLALLYLTRANSFERASE"/>
    <property type="match status" value="1"/>
</dbReference>
<dbReference type="Gene3D" id="1.10.20.140">
    <property type="match status" value="1"/>
</dbReference>
<feature type="site" description="Interaction with substrate tRNA" evidence="10">
    <location>
        <position position="127"/>
    </location>
</feature>
<evidence type="ECO:0000256" key="12">
    <source>
        <dbReference type="RuleBase" id="RU003784"/>
    </source>
</evidence>
<accession>A0AA91DR50</accession>
<evidence type="ECO:0000256" key="10">
    <source>
        <dbReference type="HAMAP-Rule" id="MF_00185"/>
    </source>
</evidence>
<feature type="region of interest" description="Interaction with substrate tRNA" evidence="10">
    <location>
        <begin position="185"/>
        <end position="189"/>
    </location>
</feature>
<dbReference type="InterPro" id="IPR027417">
    <property type="entry name" value="P-loop_NTPase"/>
</dbReference>
<comment type="subunit">
    <text evidence="10">Monomer.</text>
</comment>
<keyword evidence="6 10" id="KW-0547">Nucleotide-binding</keyword>
<comment type="cofactor">
    <cofactor evidence="1 10">
        <name>Mg(2+)</name>
        <dbReference type="ChEBI" id="CHEBI:18420"/>
    </cofactor>
</comment>
<evidence type="ECO:0000256" key="2">
    <source>
        <dbReference type="ARBA" id="ARBA00003213"/>
    </source>
</evidence>
<evidence type="ECO:0000256" key="11">
    <source>
        <dbReference type="RuleBase" id="RU003783"/>
    </source>
</evidence>
<comment type="catalytic activity">
    <reaction evidence="9 10 11">
        <text>adenosine(37) in tRNA + dimethylallyl diphosphate = N(6)-dimethylallyladenosine(37) in tRNA + diphosphate</text>
        <dbReference type="Rhea" id="RHEA:26482"/>
        <dbReference type="Rhea" id="RHEA-COMP:10162"/>
        <dbReference type="Rhea" id="RHEA-COMP:10375"/>
        <dbReference type="ChEBI" id="CHEBI:33019"/>
        <dbReference type="ChEBI" id="CHEBI:57623"/>
        <dbReference type="ChEBI" id="CHEBI:74411"/>
        <dbReference type="ChEBI" id="CHEBI:74415"/>
        <dbReference type="EC" id="2.5.1.75"/>
    </reaction>
</comment>
<evidence type="ECO:0000313" key="15">
    <source>
        <dbReference type="EMBL" id="OAK66020.1"/>
    </source>
</evidence>
<dbReference type="InterPro" id="IPR018022">
    <property type="entry name" value="IPT"/>
</dbReference>
<dbReference type="Pfam" id="PF01715">
    <property type="entry name" value="IPPT"/>
    <property type="match status" value="1"/>
</dbReference>
<dbReference type="GO" id="GO:0052381">
    <property type="term" value="F:tRNA dimethylallyltransferase activity"/>
    <property type="evidence" value="ECO:0007669"/>
    <property type="project" value="UniProtKB-UniRule"/>
</dbReference>
<evidence type="ECO:0000256" key="14">
    <source>
        <dbReference type="SAM" id="MobiDB-lite"/>
    </source>
</evidence>
<reference evidence="15 16" key="1">
    <citation type="submission" date="2016-03" db="EMBL/GenBank/DDBJ databases">
        <title>Genome sequence of Variovorax paradoxus KB5.</title>
        <authorList>
            <person name="Jeong H."/>
            <person name="Hong C.E."/>
            <person name="Jo S.H."/>
            <person name="Park J.M."/>
        </authorList>
    </citation>
    <scope>NUCLEOTIDE SEQUENCE [LARGE SCALE GENOMIC DNA]</scope>
    <source>
        <strain evidence="15 16">KB5</strain>
    </source>
</reference>
<protein>
    <recommendedName>
        <fullName evidence="10">tRNA dimethylallyltransferase</fullName>
        <ecNumber evidence="10">2.5.1.75</ecNumber>
    </recommendedName>
    <alternativeName>
        <fullName evidence="10">Dimethylallyl diphosphate:tRNA dimethylallyltransferase</fullName>
        <shortName evidence="10">DMAPP:tRNA dimethylallyltransferase</shortName>
        <shortName evidence="10">DMATase</shortName>
    </alternativeName>
    <alternativeName>
        <fullName evidence="10">Isopentenyl-diphosphate:tRNA isopentenyltransferase</fullName>
        <shortName evidence="10">IPP transferase</shortName>
        <shortName evidence="10">IPPT</shortName>
        <shortName evidence="10">IPTase</shortName>
    </alternativeName>
</protein>
<feature type="compositionally biased region" description="Low complexity" evidence="14">
    <location>
        <begin position="7"/>
        <end position="22"/>
    </location>
</feature>
<evidence type="ECO:0000313" key="16">
    <source>
        <dbReference type="Proteomes" id="UP000077852"/>
    </source>
</evidence>
<evidence type="ECO:0000256" key="8">
    <source>
        <dbReference type="ARBA" id="ARBA00022842"/>
    </source>
</evidence>
<proteinExistence type="inferred from homology"/>
<evidence type="ECO:0000256" key="13">
    <source>
        <dbReference type="RuleBase" id="RU003785"/>
    </source>
</evidence>
<keyword evidence="7 10" id="KW-0067">ATP-binding</keyword>
<dbReference type="Proteomes" id="UP000077852">
    <property type="component" value="Unassembled WGS sequence"/>
</dbReference>
<dbReference type="EMBL" id="LVHG01000027">
    <property type="protein sequence ID" value="OAK66020.1"/>
    <property type="molecule type" value="Genomic_DNA"/>
</dbReference>
<dbReference type="RefSeq" id="WP_081266614.1">
    <property type="nucleotide sequence ID" value="NZ_LVHG01000027.1"/>
</dbReference>
<feature type="binding site" evidence="10">
    <location>
        <begin position="36"/>
        <end position="43"/>
    </location>
    <ligand>
        <name>ATP</name>
        <dbReference type="ChEBI" id="CHEBI:30616"/>
    </ligand>
</feature>
<feature type="region of interest" description="Interaction with substrate tRNA" evidence="10">
    <location>
        <begin position="268"/>
        <end position="273"/>
    </location>
</feature>
<evidence type="ECO:0000256" key="4">
    <source>
        <dbReference type="ARBA" id="ARBA00022679"/>
    </source>
</evidence>
<dbReference type="EC" id="2.5.1.75" evidence="10"/>
<feature type="region of interest" description="Interaction with substrate tRNA" evidence="10">
    <location>
        <begin position="61"/>
        <end position="64"/>
    </location>
</feature>
<comment type="caution">
    <text evidence="15">The sequence shown here is derived from an EMBL/GenBank/DDBJ whole genome shotgun (WGS) entry which is preliminary data.</text>
</comment>
<evidence type="ECO:0000256" key="3">
    <source>
        <dbReference type="ARBA" id="ARBA00005842"/>
    </source>
</evidence>
<comment type="similarity">
    <text evidence="3 10 13">Belongs to the IPP transferase family.</text>
</comment>
<keyword evidence="4 10" id="KW-0808">Transferase</keyword>
<keyword evidence="8 10" id="KW-0460">Magnesium</keyword>
<sequence length="354" mass="37493">MSPSSPPAAAANAAASPASPGAATLPDSPRYVALAGPTASGKTAVALAMAMVRPVEIVSVDSALVYRGMDIGTAKPTAEERAAVPHHLIDILDPHESYSAAAFVADATRLIGEIRARGALPLLVGGTMLYFKALFDGIDAMPAADAAVRARIDAEAATLGWPAMHTRLAQVDPVTAARLAPQDSQRIQRALEVWESSGQPLSSFHASDNKTARPVEGGVLFSLEPADRAWLHKRIAERFDAMLAAGFLDEVKALRARGDLSTDLPSMRCVGYRQAWETLDACGTSQPDARAMADLRERGIAATRQLAKRQVTWLRSMPQRTLIACDAPYAVQNAVQLIAKAMSPNSPKSQKSPG</sequence>
<dbReference type="HAMAP" id="MF_00185">
    <property type="entry name" value="IPP_trans"/>
    <property type="match status" value="1"/>
</dbReference>
<comment type="caution">
    <text evidence="10">Lacks conserved residue(s) required for the propagation of feature annotation.</text>
</comment>
<gene>
    <name evidence="10" type="primary">miaA</name>
    <name evidence="15" type="ORF">A3K87_09630</name>
</gene>
<dbReference type="NCBIfam" id="TIGR00174">
    <property type="entry name" value="miaA"/>
    <property type="match status" value="1"/>
</dbReference>
<dbReference type="AlphaFoldDB" id="A0AA91DR50"/>
<evidence type="ECO:0000256" key="5">
    <source>
        <dbReference type="ARBA" id="ARBA00022694"/>
    </source>
</evidence>
<feature type="region of interest" description="Disordered" evidence="14">
    <location>
        <begin position="1"/>
        <end position="22"/>
    </location>
</feature>
<evidence type="ECO:0000256" key="6">
    <source>
        <dbReference type="ARBA" id="ARBA00022741"/>
    </source>
</evidence>
<keyword evidence="5 10" id="KW-0819">tRNA processing</keyword>